<name>A0A0E9WLF7_ANGAN</name>
<accession>A0A0E9WLF7</accession>
<evidence type="ECO:0000313" key="1">
    <source>
        <dbReference type="EMBL" id="JAH91141.1"/>
    </source>
</evidence>
<dbReference type="EMBL" id="GBXM01017436">
    <property type="protein sequence ID" value="JAH91141.1"/>
    <property type="molecule type" value="Transcribed_RNA"/>
</dbReference>
<reference evidence="1" key="1">
    <citation type="submission" date="2014-11" db="EMBL/GenBank/DDBJ databases">
        <authorList>
            <person name="Amaro Gonzalez C."/>
        </authorList>
    </citation>
    <scope>NUCLEOTIDE SEQUENCE</scope>
</reference>
<sequence length="39" mass="4397">MNHHAFFSSRVFPVFRGAVGTEGHEDAGDWSFSVLIWCV</sequence>
<protein>
    <submittedName>
        <fullName evidence="1">Uncharacterized protein</fullName>
    </submittedName>
</protein>
<proteinExistence type="predicted"/>
<organism evidence="1">
    <name type="scientific">Anguilla anguilla</name>
    <name type="common">European freshwater eel</name>
    <name type="synonym">Muraena anguilla</name>
    <dbReference type="NCBI Taxonomy" id="7936"/>
    <lineage>
        <taxon>Eukaryota</taxon>
        <taxon>Metazoa</taxon>
        <taxon>Chordata</taxon>
        <taxon>Craniata</taxon>
        <taxon>Vertebrata</taxon>
        <taxon>Euteleostomi</taxon>
        <taxon>Actinopterygii</taxon>
        <taxon>Neopterygii</taxon>
        <taxon>Teleostei</taxon>
        <taxon>Anguilliformes</taxon>
        <taxon>Anguillidae</taxon>
        <taxon>Anguilla</taxon>
    </lineage>
</organism>
<dbReference type="AlphaFoldDB" id="A0A0E9WLF7"/>
<reference evidence="1" key="2">
    <citation type="journal article" date="2015" name="Fish Shellfish Immunol.">
        <title>Early steps in the European eel (Anguilla anguilla)-Vibrio vulnificus interaction in the gills: Role of the RtxA13 toxin.</title>
        <authorList>
            <person name="Callol A."/>
            <person name="Pajuelo D."/>
            <person name="Ebbesson L."/>
            <person name="Teles M."/>
            <person name="MacKenzie S."/>
            <person name="Amaro C."/>
        </authorList>
    </citation>
    <scope>NUCLEOTIDE SEQUENCE</scope>
</reference>